<keyword evidence="6 10" id="KW-0547">Nucleotide-binding</keyword>
<dbReference type="GO" id="GO:0016779">
    <property type="term" value="F:nucleotidyltransferase activity"/>
    <property type="evidence" value="ECO:0007669"/>
    <property type="project" value="UniProtKB-KW"/>
</dbReference>
<dbReference type="NCBIfam" id="TIGR00482">
    <property type="entry name" value="nicotinate (nicotinamide) nucleotide adenylyltransferase"/>
    <property type="match status" value="1"/>
</dbReference>
<organism evidence="12 13">
    <name type="scientific">Caproiciproducens faecalis</name>
    <dbReference type="NCBI Taxonomy" id="2820301"/>
    <lineage>
        <taxon>Bacteria</taxon>
        <taxon>Bacillati</taxon>
        <taxon>Bacillota</taxon>
        <taxon>Clostridia</taxon>
        <taxon>Eubacteriales</taxon>
        <taxon>Acutalibacteraceae</taxon>
        <taxon>Caproiciproducens</taxon>
    </lineage>
</organism>
<accession>A0ABS7DQK4</accession>
<proteinExistence type="inferred from homology"/>
<dbReference type="NCBIfam" id="NF000840">
    <property type="entry name" value="PRK00071.1-3"/>
    <property type="match status" value="1"/>
</dbReference>
<dbReference type="PANTHER" id="PTHR39321">
    <property type="entry name" value="NICOTINATE-NUCLEOTIDE ADENYLYLTRANSFERASE-RELATED"/>
    <property type="match status" value="1"/>
</dbReference>
<comment type="function">
    <text evidence="1 10">Catalyzes the reversible adenylation of nicotinate mononucleotide (NaMN) to nicotinic acid adenine dinucleotide (NaAD).</text>
</comment>
<dbReference type="RefSeq" id="WP_219965984.1">
    <property type="nucleotide sequence ID" value="NZ_JAGFNZ010000005.1"/>
</dbReference>
<dbReference type="NCBIfam" id="TIGR00125">
    <property type="entry name" value="cyt_tran_rel"/>
    <property type="match status" value="1"/>
</dbReference>
<evidence type="ECO:0000256" key="2">
    <source>
        <dbReference type="ARBA" id="ARBA00005019"/>
    </source>
</evidence>
<comment type="pathway">
    <text evidence="2 10">Cofactor biosynthesis; NAD(+) biosynthesis; deamido-NAD(+) from nicotinate D-ribonucleotide: step 1/1.</text>
</comment>
<dbReference type="Pfam" id="PF01467">
    <property type="entry name" value="CTP_transf_like"/>
    <property type="match status" value="1"/>
</dbReference>
<keyword evidence="5 10" id="KW-0548">Nucleotidyltransferase</keyword>
<evidence type="ECO:0000256" key="3">
    <source>
        <dbReference type="ARBA" id="ARBA00022642"/>
    </source>
</evidence>
<dbReference type="HAMAP" id="MF_00244">
    <property type="entry name" value="NaMN_adenylyltr"/>
    <property type="match status" value="1"/>
</dbReference>
<evidence type="ECO:0000256" key="8">
    <source>
        <dbReference type="ARBA" id="ARBA00023027"/>
    </source>
</evidence>
<dbReference type="PANTHER" id="PTHR39321:SF3">
    <property type="entry name" value="PHOSPHOPANTETHEINE ADENYLYLTRANSFERASE"/>
    <property type="match status" value="1"/>
</dbReference>
<sequence>MQKIAVFGGTFNPIHNGHIHLAKQFAQRIGAQKVLLIPTYQPPHKRAPDLAPGQDRLEMCRLACEESNFEVSDMELRRGGSSYTADTLRELKKTNPDSELYLITGEDMFLTLKHWYEAQTIFRLAVLCAAPRSSDGLQPLLDYAKILEKEGARTFIRDIEYLPISSTMVRNAVRDGQNIADLVPPKVADYIAENKLYLEQKNE</sequence>
<dbReference type="InterPro" id="IPR005248">
    <property type="entry name" value="NadD/NMNAT"/>
</dbReference>
<dbReference type="SUPFAM" id="SSF52374">
    <property type="entry name" value="Nucleotidylyl transferase"/>
    <property type="match status" value="1"/>
</dbReference>
<reference evidence="12 13" key="1">
    <citation type="submission" date="2021-03" db="EMBL/GenBank/DDBJ databases">
        <title>Caproiciproducens sp. nov. isolated from feces of cow.</title>
        <authorList>
            <person name="Choi J.-Y."/>
        </authorList>
    </citation>
    <scope>NUCLEOTIDE SEQUENCE [LARGE SCALE GENOMIC DNA]</scope>
    <source>
        <strain evidence="12 13">AGMB10547</strain>
    </source>
</reference>
<dbReference type="EC" id="2.7.7.18" evidence="10"/>
<evidence type="ECO:0000256" key="1">
    <source>
        <dbReference type="ARBA" id="ARBA00002324"/>
    </source>
</evidence>
<dbReference type="Proteomes" id="UP000719942">
    <property type="component" value="Unassembled WGS sequence"/>
</dbReference>
<keyword evidence="8 10" id="KW-0520">NAD</keyword>
<dbReference type="InterPro" id="IPR014729">
    <property type="entry name" value="Rossmann-like_a/b/a_fold"/>
</dbReference>
<evidence type="ECO:0000259" key="11">
    <source>
        <dbReference type="Pfam" id="PF01467"/>
    </source>
</evidence>
<evidence type="ECO:0000256" key="10">
    <source>
        <dbReference type="HAMAP-Rule" id="MF_00244"/>
    </source>
</evidence>
<keyword evidence="13" id="KW-1185">Reference proteome</keyword>
<feature type="domain" description="Cytidyltransferase-like" evidence="11">
    <location>
        <begin position="6"/>
        <end position="171"/>
    </location>
</feature>
<name>A0ABS7DQK4_9FIRM</name>
<keyword evidence="4 10" id="KW-0808">Transferase</keyword>
<evidence type="ECO:0000256" key="4">
    <source>
        <dbReference type="ARBA" id="ARBA00022679"/>
    </source>
</evidence>
<evidence type="ECO:0000256" key="9">
    <source>
        <dbReference type="ARBA" id="ARBA00048721"/>
    </source>
</evidence>
<comment type="caution">
    <text evidence="12">The sequence shown here is derived from an EMBL/GenBank/DDBJ whole genome shotgun (WGS) entry which is preliminary data.</text>
</comment>
<evidence type="ECO:0000256" key="7">
    <source>
        <dbReference type="ARBA" id="ARBA00022840"/>
    </source>
</evidence>
<dbReference type="CDD" id="cd02165">
    <property type="entry name" value="NMNAT"/>
    <property type="match status" value="1"/>
</dbReference>
<evidence type="ECO:0000256" key="6">
    <source>
        <dbReference type="ARBA" id="ARBA00022741"/>
    </source>
</evidence>
<comment type="catalytic activity">
    <reaction evidence="9 10">
        <text>nicotinate beta-D-ribonucleotide + ATP + H(+) = deamido-NAD(+) + diphosphate</text>
        <dbReference type="Rhea" id="RHEA:22860"/>
        <dbReference type="ChEBI" id="CHEBI:15378"/>
        <dbReference type="ChEBI" id="CHEBI:30616"/>
        <dbReference type="ChEBI" id="CHEBI:33019"/>
        <dbReference type="ChEBI" id="CHEBI:57502"/>
        <dbReference type="ChEBI" id="CHEBI:58437"/>
        <dbReference type="EC" id="2.7.7.18"/>
    </reaction>
</comment>
<gene>
    <name evidence="10 12" type="primary">nadD</name>
    <name evidence="12" type="ORF">J5W02_12230</name>
</gene>
<evidence type="ECO:0000256" key="5">
    <source>
        <dbReference type="ARBA" id="ARBA00022695"/>
    </source>
</evidence>
<keyword evidence="3 10" id="KW-0662">Pyridine nucleotide biosynthesis</keyword>
<comment type="similarity">
    <text evidence="10">Belongs to the NadD family.</text>
</comment>
<keyword evidence="7 10" id="KW-0067">ATP-binding</keyword>
<evidence type="ECO:0000313" key="12">
    <source>
        <dbReference type="EMBL" id="MBW7573577.1"/>
    </source>
</evidence>
<evidence type="ECO:0000313" key="13">
    <source>
        <dbReference type="Proteomes" id="UP000719942"/>
    </source>
</evidence>
<dbReference type="InterPro" id="IPR004821">
    <property type="entry name" value="Cyt_trans-like"/>
</dbReference>
<dbReference type="EMBL" id="JAGFNZ010000005">
    <property type="protein sequence ID" value="MBW7573577.1"/>
    <property type="molecule type" value="Genomic_DNA"/>
</dbReference>
<protein>
    <recommendedName>
        <fullName evidence="10">Probable nicotinate-nucleotide adenylyltransferase</fullName>
        <ecNumber evidence="10">2.7.7.18</ecNumber>
    </recommendedName>
    <alternativeName>
        <fullName evidence="10">Deamido-NAD(+) diphosphorylase</fullName>
    </alternativeName>
    <alternativeName>
        <fullName evidence="10">Deamido-NAD(+) pyrophosphorylase</fullName>
    </alternativeName>
    <alternativeName>
        <fullName evidence="10">Nicotinate mononucleotide adenylyltransferase</fullName>
        <shortName evidence="10">NaMN adenylyltransferase</shortName>
    </alternativeName>
</protein>
<dbReference type="Gene3D" id="3.40.50.620">
    <property type="entry name" value="HUPs"/>
    <property type="match status" value="1"/>
</dbReference>